<protein>
    <submittedName>
        <fullName evidence="3">Uncharacterized protein</fullName>
    </submittedName>
</protein>
<name>A0ABQ9EI02_TEGGR</name>
<organism evidence="3 4">
    <name type="scientific">Tegillarca granosa</name>
    <name type="common">Malaysian cockle</name>
    <name type="synonym">Anadara granosa</name>
    <dbReference type="NCBI Taxonomy" id="220873"/>
    <lineage>
        <taxon>Eukaryota</taxon>
        <taxon>Metazoa</taxon>
        <taxon>Spiralia</taxon>
        <taxon>Lophotrochozoa</taxon>
        <taxon>Mollusca</taxon>
        <taxon>Bivalvia</taxon>
        <taxon>Autobranchia</taxon>
        <taxon>Pteriomorphia</taxon>
        <taxon>Arcoida</taxon>
        <taxon>Arcoidea</taxon>
        <taxon>Arcidae</taxon>
        <taxon>Tegillarca</taxon>
    </lineage>
</organism>
<dbReference type="EMBL" id="JARBDR010000903">
    <property type="protein sequence ID" value="KAJ8304051.1"/>
    <property type="molecule type" value="Genomic_DNA"/>
</dbReference>
<dbReference type="Proteomes" id="UP001217089">
    <property type="component" value="Unassembled WGS sequence"/>
</dbReference>
<dbReference type="SUPFAM" id="SSF57184">
    <property type="entry name" value="Growth factor receptor domain"/>
    <property type="match status" value="1"/>
</dbReference>
<keyword evidence="2" id="KW-0472">Membrane</keyword>
<feature type="transmembrane region" description="Helical" evidence="2">
    <location>
        <begin position="248"/>
        <end position="271"/>
    </location>
</feature>
<accession>A0ABQ9EI02</accession>
<proteinExistence type="predicted"/>
<feature type="region of interest" description="Disordered" evidence="1">
    <location>
        <begin position="314"/>
        <end position="333"/>
    </location>
</feature>
<keyword evidence="2" id="KW-1133">Transmembrane helix</keyword>
<gene>
    <name evidence="3" type="ORF">KUTeg_017634</name>
</gene>
<sequence>MRVRLPSIWQMCWIRATSVYRYVRKPDLTFGLLITSALVRNVCPENEVVDNGICKQYCTTKDFQYILNGTCVSECPESYKIIDTKTKKVCQPICNHLKNNTVLYNNACFHDCPSSHPLRLQQKESVVCRSKCPPTYVVDGSRCITHKECSDSGRKFFESICTSTCPNNTYLTIINPNDDVLSNEIFTFQVCNYTCPKEYYKQGNNCTRCLSNSYYIYKDSCLKRCPGGTIVHKSSSYAVPNICDPRDIYWMSLFGYVLLLISTIVCIWSLYCRRRTLRTSMSTNKRYDQDQLSSLEDNDETCLLQVNDTVLDPSIPKQNHNKRYDQLSSLEDD</sequence>
<comment type="caution">
    <text evidence="3">The sequence shown here is derived from an EMBL/GenBank/DDBJ whole genome shotgun (WGS) entry which is preliminary data.</text>
</comment>
<keyword evidence="4" id="KW-1185">Reference proteome</keyword>
<dbReference type="InterPro" id="IPR009030">
    <property type="entry name" value="Growth_fac_rcpt_cys_sf"/>
</dbReference>
<reference evidence="3 4" key="1">
    <citation type="submission" date="2022-12" db="EMBL/GenBank/DDBJ databases">
        <title>Chromosome-level genome of Tegillarca granosa.</title>
        <authorList>
            <person name="Kim J."/>
        </authorList>
    </citation>
    <scope>NUCLEOTIDE SEQUENCE [LARGE SCALE GENOMIC DNA]</scope>
    <source>
        <strain evidence="3">Teg-2019</strain>
        <tissue evidence="3">Adductor muscle</tissue>
    </source>
</reference>
<evidence type="ECO:0000256" key="2">
    <source>
        <dbReference type="SAM" id="Phobius"/>
    </source>
</evidence>
<evidence type="ECO:0000313" key="3">
    <source>
        <dbReference type="EMBL" id="KAJ8304051.1"/>
    </source>
</evidence>
<keyword evidence="2" id="KW-0812">Transmembrane</keyword>
<evidence type="ECO:0000313" key="4">
    <source>
        <dbReference type="Proteomes" id="UP001217089"/>
    </source>
</evidence>
<evidence type="ECO:0000256" key="1">
    <source>
        <dbReference type="SAM" id="MobiDB-lite"/>
    </source>
</evidence>